<organism evidence="1 2">
    <name type="scientific">Salisediminibacterium halotolerans</name>
    <dbReference type="NCBI Taxonomy" id="517425"/>
    <lineage>
        <taxon>Bacteria</taxon>
        <taxon>Bacillati</taxon>
        <taxon>Bacillota</taxon>
        <taxon>Bacilli</taxon>
        <taxon>Bacillales</taxon>
        <taxon>Bacillaceae</taxon>
        <taxon>Salisediminibacterium</taxon>
    </lineage>
</organism>
<dbReference type="InterPro" id="IPR009297">
    <property type="entry name" value="DUF952"/>
</dbReference>
<keyword evidence="2" id="KW-1185">Reference proteome</keyword>
<name>A0A1H9RMH3_9BACI</name>
<dbReference type="Proteomes" id="UP000199318">
    <property type="component" value="Unassembled WGS sequence"/>
</dbReference>
<proteinExistence type="predicted"/>
<evidence type="ECO:0000313" key="1">
    <source>
        <dbReference type="EMBL" id="SER74000.1"/>
    </source>
</evidence>
<dbReference type="EMBL" id="FOGV01000005">
    <property type="protein sequence ID" value="SER74000.1"/>
    <property type="molecule type" value="Genomic_DNA"/>
</dbReference>
<comment type="caution">
    <text evidence="1">The sequence shown here is derived from an EMBL/GenBank/DDBJ whole genome shotgun (WGS) entry which is preliminary data.</text>
</comment>
<dbReference type="RefSeq" id="WP_177169633.1">
    <property type="nucleotide sequence ID" value="NZ_FOGV01000005.1"/>
</dbReference>
<dbReference type="Pfam" id="PF06108">
    <property type="entry name" value="DUF952"/>
    <property type="match status" value="1"/>
</dbReference>
<reference evidence="2" key="1">
    <citation type="submission" date="2016-10" db="EMBL/GenBank/DDBJ databases">
        <authorList>
            <person name="de Groot N.N."/>
        </authorList>
    </citation>
    <scope>NUCLEOTIDE SEQUENCE [LARGE SCALE GENOMIC DNA]</scope>
    <source>
        <strain evidence="2">10nlg</strain>
    </source>
</reference>
<dbReference type="AlphaFoldDB" id="A0A1H9RMH3"/>
<accession>A0A1H9RMH3</accession>
<evidence type="ECO:0000313" key="2">
    <source>
        <dbReference type="Proteomes" id="UP000199318"/>
    </source>
</evidence>
<sequence>MIYYVMKPEEWLSVREEDEYWPENFDELGYIPCAEPGQLELLIKDLGFENSRSLYVLKIDPQQIESVIIYEDVFERGMMFPHVYGYINSDAVTDTELIEPCPAS</sequence>
<dbReference type="STRING" id="1464123.SAMN05444126_10522"/>
<gene>
    <name evidence="1" type="ORF">SAMN05444126_10522</name>
</gene>
<dbReference type="Gene3D" id="3.20.170.20">
    <property type="entry name" value="Protein of unknown function DUF952"/>
    <property type="match status" value="1"/>
</dbReference>
<protein>
    <submittedName>
        <fullName evidence="1">Uncharacterized conserved protein, DUF952 family</fullName>
    </submittedName>
</protein>
<dbReference type="SUPFAM" id="SSF56399">
    <property type="entry name" value="ADP-ribosylation"/>
    <property type="match status" value="1"/>
</dbReference>